<evidence type="ECO:0000256" key="6">
    <source>
        <dbReference type="SAM" id="Phobius"/>
    </source>
</evidence>
<dbReference type="InterPro" id="IPR052983">
    <property type="entry name" value="MFS_Riboflavin_Transporter"/>
</dbReference>
<sequence length="431" mass="46991">MRKSKNRSDIGGFGLSGWGTIVYCAAMFWFYVGMVNDGSNITAPAFAAKTGLDYSVVLSMGTVAGVVGFFFFIIFGQINIKIGSRYTSAICMFLAGIFYAVMGGTNSLVIYAIALCIVTGSVMAGGYIAGGTLVAKWFPKKKGIVMGYTTMGHNLASAFYVPMIAFLVNTLGLQKGLIVPSVLVIILGILGLLMIRNTPEERNQLPDNVSEEVYKSEYFNEENNDISGGWTTKNLLKEKQFWLSSVTTGIYQLVTVGVMTQLVVRNVQLGFTQTEAISIMTFLAVIGVIGSWIVGVIDQKLGTKRSMLIFGVWYIIALFFNVTETKIGIYISIFMIGMAIGGSANFTTSLPAAVFGRHGFEKVNSVIFPVQGIITSVNFLLSGISIALTRSLKGTYIVFICILFINLILIRYVNEHKFNKDFLDKNDSVGI</sequence>
<feature type="transmembrane region" description="Helical" evidence="6">
    <location>
        <begin position="307"/>
        <end position="323"/>
    </location>
</feature>
<reference evidence="8 9" key="1">
    <citation type="submission" date="2016-11" db="EMBL/GenBank/DDBJ databases">
        <authorList>
            <person name="Jaros S."/>
            <person name="Januszkiewicz K."/>
            <person name="Wedrychowicz H."/>
        </authorList>
    </citation>
    <scope>NUCLEOTIDE SEQUENCE [LARGE SCALE GENOMIC DNA]</scope>
    <source>
        <strain evidence="8 9">DSM 6191</strain>
    </source>
</reference>
<feature type="domain" description="Major facilitator superfamily (MFS) profile" evidence="7">
    <location>
        <begin position="21"/>
        <end position="418"/>
    </location>
</feature>
<keyword evidence="4 6" id="KW-1133">Transmembrane helix</keyword>
<dbReference type="Pfam" id="PF07690">
    <property type="entry name" value="MFS_1"/>
    <property type="match status" value="1"/>
</dbReference>
<protein>
    <submittedName>
        <fullName evidence="8">Sugar phosphate permease</fullName>
    </submittedName>
</protein>
<dbReference type="PANTHER" id="PTHR43385">
    <property type="entry name" value="RIBOFLAVIN TRANSPORTER RIBJ"/>
    <property type="match status" value="1"/>
</dbReference>
<dbReference type="GO" id="GO:0005886">
    <property type="term" value="C:plasma membrane"/>
    <property type="evidence" value="ECO:0007669"/>
    <property type="project" value="UniProtKB-SubCell"/>
</dbReference>
<dbReference type="SUPFAM" id="SSF103473">
    <property type="entry name" value="MFS general substrate transporter"/>
    <property type="match status" value="1"/>
</dbReference>
<dbReference type="RefSeq" id="WP_073015837.1">
    <property type="nucleotide sequence ID" value="NZ_FQXU01000003.1"/>
</dbReference>
<evidence type="ECO:0000256" key="1">
    <source>
        <dbReference type="ARBA" id="ARBA00004651"/>
    </source>
</evidence>
<feature type="transmembrane region" description="Helical" evidence="6">
    <location>
        <begin position="366"/>
        <end position="388"/>
    </location>
</feature>
<dbReference type="PANTHER" id="PTHR43385:SF1">
    <property type="entry name" value="RIBOFLAVIN TRANSPORTER RIBJ"/>
    <property type="match status" value="1"/>
</dbReference>
<feature type="transmembrane region" description="Helical" evidence="6">
    <location>
        <begin position="52"/>
        <end position="74"/>
    </location>
</feature>
<gene>
    <name evidence="8" type="ORF">SAMN02745941_00122</name>
</gene>
<evidence type="ECO:0000256" key="4">
    <source>
        <dbReference type="ARBA" id="ARBA00022989"/>
    </source>
</evidence>
<organism evidence="8 9">
    <name type="scientific">Clostridium intestinale DSM 6191</name>
    <dbReference type="NCBI Taxonomy" id="1121320"/>
    <lineage>
        <taxon>Bacteria</taxon>
        <taxon>Bacillati</taxon>
        <taxon>Bacillota</taxon>
        <taxon>Clostridia</taxon>
        <taxon>Eubacteriales</taxon>
        <taxon>Clostridiaceae</taxon>
        <taxon>Clostridium</taxon>
    </lineage>
</organism>
<feature type="transmembrane region" description="Helical" evidence="6">
    <location>
        <begin position="241"/>
        <end position="264"/>
    </location>
</feature>
<evidence type="ECO:0000256" key="3">
    <source>
        <dbReference type="ARBA" id="ARBA00022692"/>
    </source>
</evidence>
<evidence type="ECO:0000256" key="2">
    <source>
        <dbReference type="ARBA" id="ARBA00022448"/>
    </source>
</evidence>
<evidence type="ECO:0000259" key="7">
    <source>
        <dbReference type="PROSITE" id="PS50850"/>
    </source>
</evidence>
<dbReference type="InterPro" id="IPR020846">
    <property type="entry name" value="MFS_dom"/>
</dbReference>
<feature type="transmembrane region" description="Helical" evidence="6">
    <location>
        <begin position="177"/>
        <end position="195"/>
    </location>
</feature>
<feature type="transmembrane region" description="Helical" evidence="6">
    <location>
        <begin position="329"/>
        <end position="354"/>
    </location>
</feature>
<dbReference type="GO" id="GO:0022857">
    <property type="term" value="F:transmembrane transporter activity"/>
    <property type="evidence" value="ECO:0007669"/>
    <property type="project" value="InterPro"/>
</dbReference>
<accession>A0A1M5T808</accession>
<comment type="subcellular location">
    <subcellularLocation>
        <location evidence="1">Cell membrane</location>
        <topology evidence="1">Multi-pass membrane protein</topology>
    </subcellularLocation>
</comment>
<dbReference type="InterPro" id="IPR011701">
    <property type="entry name" value="MFS"/>
</dbReference>
<name>A0A1M5T808_9CLOT</name>
<evidence type="ECO:0000313" key="8">
    <source>
        <dbReference type="EMBL" id="SHH46493.1"/>
    </source>
</evidence>
<keyword evidence="2" id="KW-0813">Transport</keyword>
<feature type="transmembrane region" description="Helical" evidence="6">
    <location>
        <begin position="12"/>
        <end position="32"/>
    </location>
</feature>
<feature type="transmembrane region" description="Helical" evidence="6">
    <location>
        <begin position="86"/>
        <end position="102"/>
    </location>
</feature>
<feature type="transmembrane region" description="Helical" evidence="6">
    <location>
        <begin position="151"/>
        <end position="171"/>
    </location>
</feature>
<feature type="transmembrane region" description="Helical" evidence="6">
    <location>
        <begin position="108"/>
        <end position="130"/>
    </location>
</feature>
<dbReference type="AlphaFoldDB" id="A0A1M5T808"/>
<dbReference type="InterPro" id="IPR036259">
    <property type="entry name" value="MFS_trans_sf"/>
</dbReference>
<dbReference type="Gene3D" id="1.20.1250.20">
    <property type="entry name" value="MFS general substrate transporter like domains"/>
    <property type="match status" value="2"/>
</dbReference>
<keyword evidence="5 6" id="KW-0472">Membrane</keyword>
<keyword evidence="3 6" id="KW-0812">Transmembrane</keyword>
<dbReference type="EMBL" id="FQXU01000003">
    <property type="protein sequence ID" value="SHH46493.1"/>
    <property type="molecule type" value="Genomic_DNA"/>
</dbReference>
<evidence type="ECO:0000256" key="5">
    <source>
        <dbReference type="ARBA" id="ARBA00023136"/>
    </source>
</evidence>
<feature type="transmembrane region" description="Helical" evidence="6">
    <location>
        <begin position="394"/>
        <end position="413"/>
    </location>
</feature>
<dbReference type="Proteomes" id="UP000184241">
    <property type="component" value="Unassembled WGS sequence"/>
</dbReference>
<proteinExistence type="predicted"/>
<evidence type="ECO:0000313" key="9">
    <source>
        <dbReference type="Proteomes" id="UP000184241"/>
    </source>
</evidence>
<feature type="transmembrane region" description="Helical" evidence="6">
    <location>
        <begin position="276"/>
        <end position="295"/>
    </location>
</feature>
<dbReference type="PROSITE" id="PS50850">
    <property type="entry name" value="MFS"/>
    <property type="match status" value="1"/>
</dbReference>